<evidence type="ECO:0000313" key="1">
    <source>
        <dbReference type="EMBL" id="KAK1458843.1"/>
    </source>
</evidence>
<gene>
    <name evidence="1" type="ORF">CCUS01_09097</name>
</gene>
<accession>A0AAI9XSR3</accession>
<dbReference type="EMBL" id="MPDP01000275">
    <property type="protein sequence ID" value="KAK1458843.1"/>
    <property type="molecule type" value="Genomic_DNA"/>
</dbReference>
<proteinExistence type="predicted"/>
<dbReference type="Proteomes" id="UP001239213">
    <property type="component" value="Unassembled WGS sequence"/>
</dbReference>
<organism evidence="1 2">
    <name type="scientific">Colletotrichum cuscutae</name>
    <dbReference type="NCBI Taxonomy" id="1209917"/>
    <lineage>
        <taxon>Eukaryota</taxon>
        <taxon>Fungi</taxon>
        <taxon>Dikarya</taxon>
        <taxon>Ascomycota</taxon>
        <taxon>Pezizomycotina</taxon>
        <taxon>Sordariomycetes</taxon>
        <taxon>Hypocreomycetidae</taxon>
        <taxon>Glomerellales</taxon>
        <taxon>Glomerellaceae</taxon>
        <taxon>Colletotrichum</taxon>
        <taxon>Colletotrichum acutatum species complex</taxon>
    </lineage>
</organism>
<keyword evidence="2" id="KW-1185">Reference proteome</keyword>
<evidence type="ECO:0000313" key="2">
    <source>
        <dbReference type="Proteomes" id="UP001239213"/>
    </source>
</evidence>
<dbReference type="AlphaFoldDB" id="A0AAI9XSR3"/>
<sequence length="163" mass="18207">SAGQSFSTPYLIVAGCKYLIICIIERFGSVGHDARRNGLPVSITFQCQSELRGSQSRCEICSIPRIKRRRCALVHREEHCLVSNLSLYAWDSHFRSSDKAPSAPAEFSFTDNPIIYLSVTQLFVDGHNTCLSAVRLCCQAARYTDRRSSRCKDLAFVAVGEHS</sequence>
<reference evidence="1" key="1">
    <citation type="submission" date="2016-11" db="EMBL/GenBank/DDBJ databases">
        <title>The genome sequence of Colletotrichum cuscutae.</title>
        <authorList>
            <person name="Baroncelli R."/>
        </authorList>
    </citation>
    <scope>NUCLEOTIDE SEQUENCE</scope>
    <source>
        <strain evidence="1">IMI 304802</strain>
    </source>
</reference>
<protein>
    <submittedName>
        <fullName evidence="1">Uncharacterized protein</fullName>
    </submittedName>
</protein>
<name>A0AAI9XSR3_9PEZI</name>
<feature type="non-terminal residue" evidence="1">
    <location>
        <position position="1"/>
    </location>
</feature>
<comment type="caution">
    <text evidence="1">The sequence shown here is derived from an EMBL/GenBank/DDBJ whole genome shotgun (WGS) entry which is preliminary data.</text>
</comment>